<proteinExistence type="predicted"/>
<organism evidence="2 3">
    <name type="scientific">Giardia muris</name>
    <dbReference type="NCBI Taxonomy" id="5742"/>
    <lineage>
        <taxon>Eukaryota</taxon>
        <taxon>Metamonada</taxon>
        <taxon>Diplomonadida</taxon>
        <taxon>Hexamitidae</taxon>
        <taxon>Giardiinae</taxon>
        <taxon>Giardia</taxon>
    </lineage>
</organism>
<dbReference type="AlphaFoldDB" id="A0A4Z1SKV5"/>
<evidence type="ECO:0000313" key="2">
    <source>
        <dbReference type="EMBL" id="TNJ26294.1"/>
    </source>
</evidence>
<dbReference type="Proteomes" id="UP000315496">
    <property type="component" value="Chromosome 5"/>
</dbReference>
<dbReference type="EMBL" id="VDLU01000005">
    <property type="protein sequence ID" value="TNJ26294.1"/>
    <property type="molecule type" value="Genomic_DNA"/>
</dbReference>
<sequence>MSVPPEITEIQRAEQSVQEILTEKGITISLEAINGFAHGILEDSKKNCETQLQKLEAEVEALKLFVGRSMGDKNTSLSNLLTILLQLRRLSAQVLKEQKGGLEDLLSKGTAGDDIELLKRLQDASAIALSVPKYPVVLRSASVDAITAITAFVSSCITLVKGLQAYDLSSKQKGLQYIAQDNQNCARLVLIEQYNASTSVQTIVKTCSVLLGAAVTISTRAGDQKSGLLEAIIYDSLRIPAWEPRSIEAIEKDRAYTTAIYGSCDTFSKFVSSDAEIDGWSFSRLQEFTVTPKGYEALHKKIVKLLETIKENREALGDTLLSADVETSAGLTQKVVQGEEQVANLVSFAQELWEETYQLPLGFNTMCNALSSAILLVLKVGEGEELRASSTTAATESEPFVILAKRLQGTEEIE</sequence>
<keyword evidence="1" id="KW-0175">Coiled coil</keyword>
<accession>A0A4Z1SKV5</accession>
<feature type="coiled-coil region" evidence="1">
    <location>
        <begin position="38"/>
        <end position="65"/>
    </location>
</feature>
<evidence type="ECO:0000256" key="1">
    <source>
        <dbReference type="SAM" id="Coils"/>
    </source>
</evidence>
<dbReference type="VEuPathDB" id="GiardiaDB:GMRT_13330"/>
<evidence type="ECO:0000313" key="3">
    <source>
        <dbReference type="Proteomes" id="UP000315496"/>
    </source>
</evidence>
<name>A0A4Z1SKV5_GIAMU</name>
<gene>
    <name evidence="2" type="ORF">GMRT_13330</name>
</gene>
<protein>
    <submittedName>
        <fullName evidence="2">Uncharacterized protein</fullName>
    </submittedName>
</protein>
<reference evidence="2 3" key="1">
    <citation type="submission" date="2019-05" db="EMBL/GenBank/DDBJ databases">
        <title>The compact genome of Giardia muris reveals important steps in the evolution of intestinal protozoan parasites.</title>
        <authorList>
            <person name="Xu F."/>
            <person name="Jimenez-Gonzalez A."/>
            <person name="Einarsson E."/>
            <person name="Astvaldsson A."/>
            <person name="Peirasmaki D."/>
            <person name="Eckmann L."/>
            <person name="Andersson J.O."/>
            <person name="Svard S.G."/>
            <person name="Jerlstrom-Hultqvist J."/>
        </authorList>
    </citation>
    <scope>NUCLEOTIDE SEQUENCE [LARGE SCALE GENOMIC DNA]</scope>
    <source>
        <strain evidence="2 3">Roberts-Thomson</strain>
    </source>
</reference>
<keyword evidence="3" id="KW-1185">Reference proteome</keyword>
<comment type="caution">
    <text evidence="2">The sequence shown here is derived from an EMBL/GenBank/DDBJ whole genome shotgun (WGS) entry which is preliminary data.</text>
</comment>